<evidence type="ECO:0000313" key="2">
    <source>
        <dbReference type="Proteomes" id="UP000250369"/>
    </source>
</evidence>
<dbReference type="RefSeq" id="WP_113034825.1">
    <property type="nucleotide sequence ID" value="NZ_QMFB01000024.1"/>
</dbReference>
<evidence type="ECO:0008006" key="3">
    <source>
        <dbReference type="Google" id="ProtNLM"/>
    </source>
</evidence>
<proteinExistence type="predicted"/>
<protein>
    <recommendedName>
        <fullName evidence="3">ABC transporter substrate-binding protein</fullName>
    </recommendedName>
</protein>
<sequence>MRTFRAGMYAIIAVVGLIVFVLAGCSKDASNSPANTNGSQSGSDTKSKIKLKLVGQGYSNLTKIPGFEDRTANVGDYLRLIADEYTKLNPHVTFDVLSLNAADGTTQQLDVEIASGKLPNVLFDSEGRSAKYRGMGLTAALDGYLSADERSDFIAGSLPERDLWRIPVYTTPKVMAINKTLFEKAGLVNLLPDPSVRKWTTDEYVKALKAINSPPNVYSTILFAKTQSAAESIMGYLWPFGAQMFNSPDFSKAALNSPEGVKGTQFILSLLDQGLAVPAPAALTDDDMWALFEKQQLAIAPEVPVFESMGKEKGFEVYYVAYPAPADKKSSPMGVFTDNLIVFENKDPKVVEESAKFAKYVSEQWGPILAAARNSFPLRKSQMDKMNLSAEQQAVYKLMSQEGIMNIGQGLSQYADIRELYKNMNQALFTKHQTPEEALKWFEAEVNKILTR</sequence>
<dbReference type="SUPFAM" id="SSF53850">
    <property type="entry name" value="Periplasmic binding protein-like II"/>
    <property type="match status" value="1"/>
</dbReference>
<evidence type="ECO:0000313" key="1">
    <source>
        <dbReference type="EMBL" id="RAV15340.1"/>
    </source>
</evidence>
<accession>A0A329M687</accession>
<comment type="caution">
    <text evidence="1">The sequence shown here is derived from an EMBL/GenBank/DDBJ whole genome shotgun (WGS) entry which is preliminary data.</text>
</comment>
<organism evidence="1 2">
    <name type="scientific">Paenibacillus contaminans</name>
    <dbReference type="NCBI Taxonomy" id="450362"/>
    <lineage>
        <taxon>Bacteria</taxon>
        <taxon>Bacillati</taxon>
        <taxon>Bacillota</taxon>
        <taxon>Bacilli</taxon>
        <taxon>Bacillales</taxon>
        <taxon>Paenibacillaceae</taxon>
        <taxon>Paenibacillus</taxon>
    </lineage>
</organism>
<reference evidence="1 2" key="1">
    <citation type="journal article" date="2009" name="Int. J. Syst. Evol. Microbiol.">
        <title>Paenibacillus contaminans sp. nov., isolated from a contaminated laboratory plate.</title>
        <authorList>
            <person name="Chou J.H."/>
            <person name="Lee J.H."/>
            <person name="Lin M.C."/>
            <person name="Chang P.S."/>
            <person name="Arun A.B."/>
            <person name="Young C.C."/>
            <person name="Chen W.M."/>
        </authorList>
    </citation>
    <scope>NUCLEOTIDE SEQUENCE [LARGE SCALE GENOMIC DNA]</scope>
    <source>
        <strain evidence="1 2">CKOBP-6</strain>
    </source>
</reference>
<name>A0A329M687_9BACL</name>
<dbReference type="InterPro" id="IPR006059">
    <property type="entry name" value="SBP"/>
</dbReference>
<gene>
    <name evidence="1" type="ORF">DQG23_30545</name>
</gene>
<dbReference type="PROSITE" id="PS51257">
    <property type="entry name" value="PROKAR_LIPOPROTEIN"/>
    <property type="match status" value="1"/>
</dbReference>
<keyword evidence="2" id="KW-1185">Reference proteome</keyword>
<dbReference type="PANTHER" id="PTHR43649:SF12">
    <property type="entry name" value="DIACETYLCHITOBIOSE BINDING PROTEIN DASA"/>
    <property type="match status" value="1"/>
</dbReference>
<dbReference type="Proteomes" id="UP000250369">
    <property type="component" value="Unassembled WGS sequence"/>
</dbReference>
<dbReference type="Gene3D" id="3.40.190.10">
    <property type="entry name" value="Periplasmic binding protein-like II"/>
    <property type="match status" value="1"/>
</dbReference>
<dbReference type="EMBL" id="QMFB01000024">
    <property type="protein sequence ID" value="RAV15340.1"/>
    <property type="molecule type" value="Genomic_DNA"/>
</dbReference>
<dbReference type="InterPro" id="IPR050490">
    <property type="entry name" value="Bact_solute-bd_prot1"/>
</dbReference>
<dbReference type="PANTHER" id="PTHR43649">
    <property type="entry name" value="ARABINOSE-BINDING PROTEIN-RELATED"/>
    <property type="match status" value="1"/>
</dbReference>
<dbReference type="AlphaFoldDB" id="A0A329M687"/>
<dbReference type="OrthoDB" id="94797at2"/>
<dbReference type="Pfam" id="PF01547">
    <property type="entry name" value="SBP_bac_1"/>
    <property type="match status" value="1"/>
</dbReference>